<name>A0ABR2J0U7_9EUKA</name>
<proteinExistence type="predicted"/>
<organism evidence="1 2">
    <name type="scientific">Tritrichomonas musculus</name>
    <dbReference type="NCBI Taxonomy" id="1915356"/>
    <lineage>
        <taxon>Eukaryota</taxon>
        <taxon>Metamonada</taxon>
        <taxon>Parabasalia</taxon>
        <taxon>Tritrichomonadida</taxon>
        <taxon>Tritrichomonadidae</taxon>
        <taxon>Tritrichomonas</taxon>
    </lineage>
</organism>
<dbReference type="EMBL" id="JAPFFF010000014">
    <property type="protein sequence ID" value="KAK8871155.1"/>
    <property type="molecule type" value="Genomic_DNA"/>
</dbReference>
<dbReference type="Proteomes" id="UP001470230">
    <property type="component" value="Unassembled WGS sequence"/>
</dbReference>
<protein>
    <submittedName>
        <fullName evidence="1">Uncharacterized protein</fullName>
    </submittedName>
</protein>
<keyword evidence="2" id="KW-1185">Reference proteome</keyword>
<reference evidence="1 2" key="1">
    <citation type="submission" date="2024-04" db="EMBL/GenBank/DDBJ databases">
        <title>Tritrichomonas musculus Genome.</title>
        <authorList>
            <person name="Alves-Ferreira E."/>
            <person name="Grigg M."/>
            <person name="Lorenzi H."/>
            <person name="Galac M."/>
        </authorList>
    </citation>
    <scope>NUCLEOTIDE SEQUENCE [LARGE SCALE GENOMIC DNA]</scope>
    <source>
        <strain evidence="1 2">EAF2021</strain>
    </source>
</reference>
<comment type="caution">
    <text evidence="1">The sequence shown here is derived from an EMBL/GenBank/DDBJ whole genome shotgun (WGS) entry which is preliminary data.</text>
</comment>
<evidence type="ECO:0000313" key="2">
    <source>
        <dbReference type="Proteomes" id="UP001470230"/>
    </source>
</evidence>
<gene>
    <name evidence="1" type="ORF">M9Y10_009068</name>
</gene>
<evidence type="ECO:0000313" key="1">
    <source>
        <dbReference type="EMBL" id="KAK8871155.1"/>
    </source>
</evidence>
<sequence>MENTQFSDNIIGERFTNLEKSINLFLKQIKKNGLAKHLQYYRASNSFDAGQYVDLFDEILNEQRERLLLKIHQDIDHETFLINQYKAKLERKNQKCFNETKDLRSKNERYHQIFETINNRLSSLKNSQETTEQMYIQKTEALQGLIELNTIVQNKQKKDIIPICRQTLTDLHDDFSNEITSSISDILHAYKMRIDSQISSRIRYFIFSKRDNYLNSILKIKKEIDDIQTANIQFSNALKDITDFISAFCGSESDDYQSVIDQIPNIVDQLKKGIITSCLVESKSKYMDSNPSPNKASNKKSVMSGISTNADSFTDSIKNAVQFALSKREKQFEKLENFARKKRLNLQKEYDKALHKLDNINASRPDHTEIIDEMNMSSVSFIEKSKKLDETIKLLSKSPFISKTNNKSEE</sequence>
<accession>A0ABR2J0U7</accession>